<sequence length="312" mass="32730">MKRPTKHIVGWVIAALGGWGVAIAILLFLLLLVTLGAVISSSDNALPFSSTTSVEPIPPQLVSLYHAAGAKYHVPWAILAGINKVETDFGRDLSVSSAGAIGWMQFEPATWAQYRVDADGDGKADPYDPVDAIFTAAHYLAASGVAKNSEQAVFQYNHSTDYVREVLRLAEIYQAWNPLSSAWVWPVADTGDRVSATTDASGEPLNVIIHASPGVTVRAIHGGTVTAVTNSEVSLDLGDGLTVMEHGLRPSVSRGMVVAAGIALGTAATRGVTASIEETGAPLPLLWFVSPSAPTLAPTPQLVPRLPVPNAP</sequence>
<evidence type="ECO:0000313" key="4">
    <source>
        <dbReference type="Proteomes" id="UP000077421"/>
    </source>
</evidence>
<dbReference type="Gene3D" id="1.10.530.10">
    <property type="match status" value="1"/>
</dbReference>
<feature type="domain" description="Transglycosylase SLT" evidence="2">
    <location>
        <begin position="93"/>
        <end position="148"/>
    </location>
</feature>
<accession>A0A853K800</accession>
<keyword evidence="1" id="KW-0812">Transmembrane</keyword>
<dbReference type="OrthoDB" id="9809488at2"/>
<organism evidence="3 4">
    <name type="scientific">Ferroacidibacillus organovorans</name>
    <dbReference type="NCBI Taxonomy" id="1765683"/>
    <lineage>
        <taxon>Bacteria</taxon>
        <taxon>Bacillati</taxon>
        <taxon>Bacillota</taxon>
        <taxon>Bacilli</taxon>
        <taxon>Bacillales</taxon>
        <taxon>Alicyclobacillaceae</taxon>
        <taxon>Ferroacidibacillus</taxon>
    </lineage>
</organism>
<dbReference type="GO" id="GO:0009253">
    <property type="term" value="P:peptidoglycan catabolic process"/>
    <property type="evidence" value="ECO:0007669"/>
    <property type="project" value="TreeGrafter"/>
</dbReference>
<feature type="transmembrane region" description="Helical" evidence="1">
    <location>
        <begin position="12"/>
        <end position="39"/>
    </location>
</feature>
<name>A0A853K800_9BACL</name>
<dbReference type="GO" id="GO:0008933">
    <property type="term" value="F:peptidoglycan lytic transglycosylase activity"/>
    <property type="evidence" value="ECO:0007669"/>
    <property type="project" value="TreeGrafter"/>
</dbReference>
<comment type="caution">
    <text evidence="3">The sequence shown here is derived from an EMBL/GenBank/DDBJ whole genome shotgun (WGS) entry which is preliminary data.</text>
</comment>
<dbReference type="AlphaFoldDB" id="A0A853K800"/>
<dbReference type="PANTHER" id="PTHR30163:SF8">
    <property type="entry name" value="LYTIC MUREIN TRANSGLYCOSYLASE"/>
    <property type="match status" value="1"/>
</dbReference>
<evidence type="ECO:0000259" key="2">
    <source>
        <dbReference type="Pfam" id="PF13406"/>
    </source>
</evidence>
<proteinExistence type="predicted"/>
<protein>
    <recommendedName>
        <fullName evidence="2">Transglycosylase SLT domain-containing protein</fullName>
    </recommendedName>
</protein>
<dbReference type="InterPro" id="IPR023346">
    <property type="entry name" value="Lysozyme-like_dom_sf"/>
</dbReference>
<evidence type="ECO:0000256" key="1">
    <source>
        <dbReference type="SAM" id="Phobius"/>
    </source>
</evidence>
<dbReference type="RefSeq" id="WP_067566209.1">
    <property type="nucleotide sequence ID" value="NZ_LSUQ01000046.1"/>
</dbReference>
<dbReference type="EMBL" id="LSUQ01000046">
    <property type="protein sequence ID" value="OAG93192.1"/>
    <property type="molecule type" value="Genomic_DNA"/>
</dbReference>
<dbReference type="Proteomes" id="UP000077421">
    <property type="component" value="Unassembled WGS sequence"/>
</dbReference>
<dbReference type="PANTHER" id="PTHR30163">
    <property type="entry name" value="MEMBRANE-BOUND LYTIC MUREIN TRANSGLYCOSYLASE B"/>
    <property type="match status" value="1"/>
</dbReference>
<dbReference type="Pfam" id="PF13406">
    <property type="entry name" value="SLT_2"/>
    <property type="match status" value="1"/>
</dbReference>
<keyword evidence="1" id="KW-1133">Transmembrane helix</keyword>
<keyword evidence="1" id="KW-0472">Membrane</keyword>
<dbReference type="InterPro" id="IPR031304">
    <property type="entry name" value="SLT_2"/>
</dbReference>
<gene>
    <name evidence="3" type="ORF">AYW79_11850</name>
</gene>
<dbReference type="InterPro" id="IPR043426">
    <property type="entry name" value="MltB-like"/>
</dbReference>
<reference evidence="3 4" key="1">
    <citation type="submission" date="2016-02" db="EMBL/GenBank/DDBJ databases">
        <title>Draft genome sequence of Acidibacillus ferrooxidans SLC66.</title>
        <authorList>
            <person name="Oliveira G."/>
            <person name="Nancucheo I."/>
            <person name="Dall'Agnol H."/>
            <person name="Johnson B."/>
            <person name="Oliveira R."/>
            <person name="Nunes G.L."/>
            <person name="Tzotzos G."/>
            <person name="Orellana S.C."/>
            <person name="Salim A.C."/>
            <person name="Araujo F.M."/>
        </authorList>
    </citation>
    <scope>NUCLEOTIDE SEQUENCE [LARGE SCALE GENOMIC DNA]</scope>
    <source>
        <strain evidence="3 4">SLC66</strain>
    </source>
</reference>
<evidence type="ECO:0000313" key="3">
    <source>
        <dbReference type="EMBL" id="OAG93192.1"/>
    </source>
</evidence>
<dbReference type="SUPFAM" id="SSF53955">
    <property type="entry name" value="Lysozyme-like"/>
    <property type="match status" value="1"/>
</dbReference>
<dbReference type="CDD" id="cd13399">
    <property type="entry name" value="Slt35-like"/>
    <property type="match status" value="1"/>
</dbReference>